<dbReference type="Proteomes" id="UP000239203">
    <property type="component" value="Unassembled WGS sequence"/>
</dbReference>
<accession>A0A2S6GEF8</accession>
<dbReference type="InterPro" id="IPR036661">
    <property type="entry name" value="Luciferase-like_sf"/>
</dbReference>
<keyword evidence="2" id="KW-0560">Oxidoreductase</keyword>
<proteinExistence type="predicted"/>
<dbReference type="InterPro" id="IPR011251">
    <property type="entry name" value="Luciferase-like_dom"/>
</dbReference>
<dbReference type="Pfam" id="PF00296">
    <property type="entry name" value="Bac_luciferase"/>
    <property type="match status" value="1"/>
</dbReference>
<dbReference type="PANTHER" id="PTHR30011">
    <property type="entry name" value="ALKANESULFONATE MONOOXYGENASE-RELATED"/>
    <property type="match status" value="1"/>
</dbReference>
<reference evidence="2 3" key="1">
    <citation type="submission" date="2018-02" db="EMBL/GenBank/DDBJ databases">
        <title>Genomic Encyclopedia of Archaeal and Bacterial Type Strains, Phase II (KMG-II): from individual species to whole genera.</title>
        <authorList>
            <person name="Goeker M."/>
        </authorList>
    </citation>
    <scope>NUCLEOTIDE SEQUENCE [LARGE SCALE GENOMIC DNA]</scope>
    <source>
        <strain evidence="2 3">YU 961-1</strain>
    </source>
</reference>
<gene>
    <name evidence="2" type="ORF">CLV40_1269</name>
</gene>
<dbReference type="PANTHER" id="PTHR30011:SF32">
    <property type="entry name" value="CONSERVED PROTEIN"/>
    <property type="match status" value="1"/>
</dbReference>
<keyword evidence="3" id="KW-1185">Reference proteome</keyword>
<dbReference type="InterPro" id="IPR051260">
    <property type="entry name" value="Diverse_substr_monoxygenases"/>
</dbReference>
<dbReference type="AlphaFoldDB" id="A0A2S6GEF8"/>
<dbReference type="SUPFAM" id="SSF51679">
    <property type="entry name" value="Bacterial luciferase-like"/>
    <property type="match status" value="1"/>
</dbReference>
<evidence type="ECO:0000259" key="1">
    <source>
        <dbReference type="Pfam" id="PF00296"/>
    </source>
</evidence>
<keyword evidence="2" id="KW-0503">Monooxygenase</keyword>
<dbReference type="GO" id="GO:0016705">
    <property type="term" value="F:oxidoreductase activity, acting on paired donors, with incorporation or reduction of molecular oxygen"/>
    <property type="evidence" value="ECO:0007669"/>
    <property type="project" value="InterPro"/>
</dbReference>
<evidence type="ECO:0000313" key="2">
    <source>
        <dbReference type="EMBL" id="PPK63602.1"/>
    </source>
</evidence>
<organism evidence="2 3">
    <name type="scientific">Actinokineospora auranticolor</name>
    <dbReference type="NCBI Taxonomy" id="155976"/>
    <lineage>
        <taxon>Bacteria</taxon>
        <taxon>Bacillati</taxon>
        <taxon>Actinomycetota</taxon>
        <taxon>Actinomycetes</taxon>
        <taxon>Pseudonocardiales</taxon>
        <taxon>Pseudonocardiaceae</taxon>
        <taxon>Actinokineospora</taxon>
    </lineage>
</organism>
<dbReference type="EMBL" id="PTIX01000026">
    <property type="protein sequence ID" value="PPK63602.1"/>
    <property type="molecule type" value="Genomic_DNA"/>
</dbReference>
<name>A0A2S6GEF8_9PSEU</name>
<dbReference type="GO" id="GO:0004497">
    <property type="term" value="F:monooxygenase activity"/>
    <property type="evidence" value="ECO:0007669"/>
    <property type="project" value="UniProtKB-KW"/>
</dbReference>
<feature type="domain" description="Luciferase-like" evidence="1">
    <location>
        <begin position="15"/>
        <end position="229"/>
    </location>
</feature>
<dbReference type="Gene3D" id="3.20.20.30">
    <property type="entry name" value="Luciferase-like domain"/>
    <property type="match status" value="1"/>
</dbReference>
<comment type="caution">
    <text evidence="2">The sequence shown here is derived from an EMBL/GenBank/DDBJ whole genome shotgun (WGS) entry which is preliminary data.</text>
</comment>
<dbReference type="RefSeq" id="WP_181043847.1">
    <property type="nucleotide sequence ID" value="NZ_CP154825.1"/>
</dbReference>
<evidence type="ECO:0000313" key="3">
    <source>
        <dbReference type="Proteomes" id="UP000239203"/>
    </source>
</evidence>
<sequence length="283" mass="28873">MRIGIGLPNTVPGCDGSALLDWARLADAGPFDAVAVLDRLRYDSIEPFAALAAAAAVTSRVRLATMIAIGPLRTPAALAKQALSVQALSGGRLTLGLGIGARLDDYAAAEVDHRTRGAALSRQLAYLRGPVAESGVGPAAPFGAPGIPLLVGGTSGSALARMARYGDGYAHGGGPPRAFASAAAKARAAWQDLGRAGEPLLWGQAYLAIGDPDAGRDYLRDYYAFTGPFADKIAAGALTSVRAVRDVIRGYAEAGCDELVLFPTSADAGDLNRIAEVVDGGSA</sequence>
<protein>
    <submittedName>
        <fullName evidence="2">Alkanesulfonate monooxygenase SsuD/methylene tetrahydromethanopterin reductase-like flavin-dependent oxidoreductase (Luciferase family)</fullName>
    </submittedName>
</protein>